<sequence>MDLTLCRILCVPAFALTLLVNAQSGTPPSSWPQVCPGMPNGDYSPEWQTCACKRTHHQTPSSRTHPFYLCAQISE</sequence>
<keyword evidence="1" id="KW-0732">Signal</keyword>
<dbReference type="OrthoDB" id="10469707at2759"/>
<feature type="signal peptide" evidence="1">
    <location>
        <begin position="1"/>
        <end position="24"/>
    </location>
</feature>
<evidence type="ECO:0000256" key="1">
    <source>
        <dbReference type="SAM" id="SignalP"/>
    </source>
</evidence>
<evidence type="ECO:0008006" key="4">
    <source>
        <dbReference type="Google" id="ProtNLM"/>
    </source>
</evidence>
<dbReference type="Proteomes" id="UP000683000">
    <property type="component" value="Unassembled WGS sequence"/>
</dbReference>
<evidence type="ECO:0000313" key="2">
    <source>
        <dbReference type="EMBL" id="KAG6374819.1"/>
    </source>
</evidence>
<feature type="chain" id="PRO_5034679195" description="Secreted protein" evidence="1">
    <location>
        <begin position="25"/>
        <end position="75"/>
    </location>
</feature>
<keyword evidence="3" id="KW-1185">Reference proteome</keyword>
<name>A0A8I2YMZ3_9AGAM</name>
<dbReference type="AlphaFoldDB" id="A0A8I2YMZ3"/>
<comment type="caution">
    <text evidence="2">The sequence shown here is derived from an EMBL/GenBank/DDBJ whole genome shotgun (WGS) entry which is preliminary data.</text>
</comment>
<accession>A0A8I2YMZ3</accession>
<gene>
    <name evidence="2" type="ORF">JVT61DRAFT_4203</name>
</gene>
<proteinExistence type="predicted"/>
<evidence type="ECO:0000313" key="3">
    <source>
        <dbReference type="Proteomes" id="UP000683000"/>
    </source>
</evidence>
<protein>
    <recommendedName>
        <fullName evidence="4">Secreted protein</fullName>
    </recommendedName>
</protein>
<dbReference type="EMBL" id="JAGFBS010000017">
    <property type="protein sequence ID" value="KAG6374819.1"/>
    <property type="molecule type" value="Genomic_DNA"/>
</dbReference>
<organism evidence="2 3">
    <name type="scientific">Boletus reticuloceps</name>
    <dbReference type="NCBI Taxonomy" id="495285"/>
    <lineage>
        <taxon>Eukaryota</taxon>
        <taxon>Fungi</taxon>
        <taxon>Dikarya</taxon>
        <taxon>Basidiomycota</taxon>
        <taxon>Agaricomycotina</taxon>
        <taxon>Agaricomycetes</taxon>
        <taxon>Agaricomycetidae</taxon>
        <taxon>Boletales</taxon>
        <taxon>Boletineae</taxon>
        <taxon>Boletaceae</taxon>
        <taxon>Boletoideae</taxon>
        <taxon>Boletus</taxon>
    </lineage>
</organism>
<reference evidence="2" key="1">
    <citation type="submission" date="2021-03" db="EMBL/GenBank/DDBJ databases">
        <title>Evolutionary innovations through gain and loss of genes in the ectomycorrhizal Boletales.</title>
        <authorList>
            <person name="Wu G."/>
            <person name="Miyauchi S."/>
            <person name="Morin E."/>
            <person name="Yang Z.-L."/>
            <person name="Xu J."/>
            <person name="Martin F.M."/>
        </authorList>
    </citation>
    <scope>NUCLEOTIDE SEQUENCE</scope>
    <source>
        <strain evidence="2">BR01</strain>
    </source>
</reference>